<comment type="pathway">
    <text evidence="2 10">Purine metabolism; IMP biosynthesis via de novo pathway; 5-formamido-1-(5-phospho-D-ribosyl)imidazole-4-carboxamide from 5-amino-1-(5-phospho-D-ribosyl)imidazole-4-carboxamide (10-formyl THF route): step 1/1.</text>
</comment>
<dbReference type="Pfam" id="PF01808">
    <property type="entry name" value="AICARFT_IMPCHas"/>
    <property type="match status" value="1"/>
</dbReference>
<dbReference type="PIRSF" id="PIRSF000414">
    <property type="entry name" value="AICARFT_IMPCHas"/>
    <property type="match status" value="1"/>
</dbReference>
<dbReference type="InterPro" id="IPR002695">
    <property type="entry name" value="PurH-like"/>
</dbReference>
<dbReference type="Proteomes" id="UP000309747">
    <property type="component" value="Unassembled WGS sequence"/>
</dbReference>
<keyword evidence="13" id="KW-1185">Reference proteome</keyword>
<comment type="domain">
    <text evidence="10">The IMP cyclohydrolase activity resides in the N-terminal region.</text>
</comment>
<dbReference type="OrthoDB" id="9802065at2"/>
<evidence type="ECO:0000313" key="12">
    <source>
        <dbReference type="EMBL" id="TJZ92303.1"/>
    </source>
</evidence>
<evidence type="ECO:0000256" key="10">
    <source>
        <dbReference type="HAMAP-Rule" id="MF_00139"/>
    </source>
</evidence>
<dbReference type="SMART" id="SM00851">
    <property type="entry name" value="MGS"/>
    <property type="match status" value="1"/>
</dbReference>
<dbReference type="GO" id="GO:0005829">
    <property type="term" value="C:cytosol"/>
    <property type="evidence" value="ECO:0007669"/>
    <property type="project" value="TreeGrafter"/>
</dbReference>
<evidence type="ECO:0000256" key="5">
    <source>
        <dbReference type="ARBA" id="ARBA00022755"/>
    </source>
</evidence>
<dbReference type="PANTHER" id="PTHR11692">
    <property type="entry name" value="BIFUNCTIONAL PURINE BIOSYNTHESIS PROTEIN PURH"/>
    <property type="match status" value="1"/>
</dbReference>
<protein>
    <recommendedName>
        <fullName evidence="10">Bifunctional purine biosynthesis protein PurH</fullName>
    </recommendedName>
    <domain>
        <recommendedName>
            <fullName evidence="10">Phosphoribosylaminoimidazolecarboxamide formyltransferase</fullName>
            <ecNumber evidence="10">2.1.2.3</ecNumber>
        </recommendedName>
        <alternativeName>
            <fullName evidence="10">AICAR transformylase</fullName>
        </alternativeName>
    </domain>
    <domain>
        <recommendedName>
            <fullName evidence="10">IMP cyclohydrolase</fullName>
            <ecNumber evidence="10">3.5.4.10</ecNumber>
        </recommendedName>
        <alternativeName>
            <fullName evidence="10">ATIC</fullName>
        </alternativeName>
        <alternativeName>
            <fullName evidence="10">IMP synthase</fullName>
        </alternativeName>
        <alternativeName>
            <fullName evidence="10">Inosinicase</fullName>
        </alternativeName>
    </domain>
</protein>
<dbReference type="GO" id="GO:0004643">
    <property type="term" value="F:phosphoribosylaminoimidazolecarboxamide formyltransferase activity"/>
    <property type="evidence" value="ECO:0007669"/>
    <property type="project" value="UniProtKB-UniRule"/>
</dbReference>
<evidence type="ECO:0000313" key="13">
    <source>
        <dbReference type="Proteomes" id="UP000309747"/>
    </source>
</evidence>
<dbReference type="InterPro" id="IPR011607">
    <property type="entry name" value="MGS-like_dom"/>
</dbReference>
<comment type="catalytic activity">
    <reaction evidence="8 10">
        <text>(6R)-10-formyltetrahydrofolate + 5-amino-1-(5-phospho-beta-D-ribosyl)imidazole-4-carboxamide = 5-formamido-1-(5-phospho-D-ribosyl)imidazole-4-carboxamide + (6S)-5,6,7,8-tetrahydrofolate</text>
        <dbReference type="Rhea" id="RHEA:22192"/>
        <dbReference type="ChEBI" id="CHEBI:57453"/>
        <dbReference type="ChEBI" id="CHEBI:58467"/>
        <dbReference type="ChEBI" id="CHEBI:58475"/>
        <dbReference type="ChEBI" id="CHEBI:195366"/>
        <dbReference type="EC" id="2.1.2.3"/>
    </reaction>
</comment>
<dbReference type="AlphaFoldDB" id="A0A4U0RAN1"/>
<dbReference type="InterPro" id="IPR024051">
    <property type="entry name" value="AICAR_Tfase_dup_dom_sf"/>
</dbReference>
<dbReference type="NCBIfam" id="NF002049">
    <property type="entry name" value="PRK00881.1"/>
    <property type="match status" value="1"/>
</dbReference>
<keyword evidence="7 10" id="KW-0511">Multifunctional enzyme</keyword>
<dbReference type="FunFam" id="3.40.50.1380:FF:000001">
    <property type="entry name" value="Bifunctional purine biosynthesis protein PurH"/>
    <property type="match status" value="1"/>
</dbReference>
<keyword evidence="4 10" id="KW-0808">Transferase</keyword>
<dbReference type="SMART" id="SM00798">
    <property type="entry name" value="AICARFT_IMPCHas"/>
    <property type="match status" value="1"/>
</dbReference>
<dbReference type="PROSITE" id="PS51855">
    <property type="entry name" value="MGS"/>
    <property type="match status" value="1"/>
</dbReference>
<comment type="pathway">
    <text evidence="1 10">Purine metabolism; IMP biosynthesis via de novo pathway; IMP from 5-formamido-1-(5-phospho-D-ribosyl)imidazole-4-carboxamide: step 1/1.</text>
</comment>
<sequence length="529" mass="56043">MTASVALRRALISVSDKTGLTEFATALAARGVQILSTGGSAKVLREAGLEVTDVAEITGFPEMMDGRVKTLHPAVHGGLLALRDNPDHVAAMEQHGIGGIDLLVVNLYPFEETVAKGADYETCIENIDIGGPAMIRAAAKNHGFVTVVVDVQDYDAVLAELDANDGGTTLPFRQRQAQIAYARTAAYDTAVSTWMAGAIGEATPRRRAFAGTLAQGLRYGENPHQQAAFYVSGETRPGVASARQWQGKELSYNNINDTDAAFELVAEFDAAQGPACAIIKHANPCGVAQGASALEAYRRAFDCDRTSAFGGIIALNRPLDGATAEEIVKIFTEVVIAPDADEDAKRIFAAKKNLRLLTTGGLPDPRAGGLTFRQVAGGFLAQGRDNGHVARADLRIVTERQPSEDELADLMFAWTVAKHVKSNAIVYAKDLATVGIGAGQMSRVDSTRIGRRKSEDMAQAMGLDQPLTVGSAVASDAFFPFADGIEALAEAGARAVIQPGGSMRDDEVIAAANRLGLAMVLTGQRHFRH</sequence>
<dbReference type="Pfam" id="PF02142">
    <property type="entry name" value="MGS"/>
    <property type="match status" value="1"/>
</dbReference>
<gene>
    <name evidence="10 12" type="primary">purH</name>
    <name evidence="12" type="ORF">FA743_08620</name>
</gene>
<dbReference type="FunFam" id="3.40.140.20:FF:000001">
    <property type="entry name" value="Bifunctional purine biosynthesis protein PurH"/>
    <property type="match status" value="1"/>
</dbReference>
<evidence type="ECO:0000256" key="2">
    <source>
        <dbReference type="ARBA" id="ARBA00004954"/>
    </source>
</evidence>
<dbReference type="InterPro" id="IPR016193">
    <property type="entry name" value="Cytidine_deaminase-like"/>
</dbReference>
<dbReference type="UniPathway" id="UPA00074">
    <property type="reaction ID" value="UER00133"/>
</dbReference>
<comment type="caution">
    <text evidence="12">The sequence shown here is derived from an EMBL/GenBank/DDBJ whole genome shotgun (WGS) entry which is preliminary data.</text>
</comment>
<dbReference type="InterPro" id="IPR036914">
    <property type="entry name" value="MGS-like_dom_sf"/>
</dbReference>
<organism evidence="12 13">
    <name type="scientific">Paracoccus gahaiensis</name>
    <dbReference type="NCBI Taxonomy" id="1706839"/>
    <lineage>
        <taxon>Bacteria</taxon>
        <taxon>Pseudomonadati</taxon>
        <taxon>Pseudomonadota</taxon>
        <taxon>Alphaproteobacteria</taxon>
        <taxon>Rhodobacterales</taxon>
        <taxon>Paracoccaceae</taxon>
        <taxon>Paracoccus</taxon>
    </lineage>
</organism>
<evidence type="ECO:0000256" key="7">
    <source>
        <dbReference type="ARBA" id="ARBA00023268"/>
    </source>
</evidence>
<dbReference type="GO" id="GO:0003937">
    <property type="term" value="F:IMP cyclohydrolase activity"/>
    <property type="evidence" value="ECO:0007669"/>
    <property type="project" value="UniProtKB-UniRule"/>
</dbReference>
<dbReference type="Gene3D" id="3.40.140.20">
    <property type="match status" value="2"/>
</dbReference>
<evidence type="ECO:0000259" key="11">
    <source>
        <dbReference type="PROSITE" id="PS51855"/>
    </source>
</evidence>
<dbReference type="RefSeq" id="WP_136885595.1">
    <property type="nucleotide sequence ID" value="NZ_SUNI01000005.1"/>
</dbReference>
<comment type="catalytic activity">
    <reaction evidence="9 10">
        <text>IMP + H2O = 5-formamido-1-(5-phospho-D-ribosyl)imidazole-4-carboxamide</text>
        <dbReference type="Rhea" id="RHEA:18445"/>
        <dbReference type="ChEBI" id="CHEBI:15377"/>
        <dbReference type="ChEBI" id="CHEBI:58053"/>
        <dbReference type="ChEBI" id="CHEBI:58467"/>
        <dbReference type="EC" id="3.5.4.10"/>
    </reaction>
</comment>
<accession>A0A4U0RAN1</accession>
<reference evidence="12 13" key="1">
    <citation type="submission" date="2019-04" db="EMBL/GenBank/DDBJ databases">
        <authorList>
            <person name="Li J."/>
        </authorList>
    </citation>
    <scope>NUCLEOTIDE SEQUENCE [LARGE SCALE GENOMIC DNA]</scope>
    <source>
        <strain evidence="12 13">KCTC 42687</strain>
    </source>
</reference>
<dbReference type="NCBIfam" id="TIGR00355">
    <property type="entry name" value="purH"/>
    <property type="match status" value="1"/>
</dbReference>
<keyword evidence="6 10" id="KW-0378">Hydrolase</keyword>
<dbReference type="Gene3D" id="3.40.50.1380">
    <property type="entry name" value="Methylglyoxal synthase-like domain"/>
    <property type="match status" value="1"/>
</dbReference>
<feature type="domain" description="MGS-like" evidence="11">
    <location>
        <begin position="1"/>
        <end position="149"/>
    </location>
</feature>
<evidence type="ECO:0000256" key="8">
    <source>
        <dbReference type="ARBA" id="ARBA00050488"/>
    </source>
</evidence>
<dbReference type="HAMAP" id="MF_00139">
    <property type="entry name" value="PurH"/>
    <property type="match status" value="1"/>
</dbReference>
<keyword evidence="5 10" id="KW-0658">Purine biosynthesis</keyword>
<dbReference type="CDD" id="cd01421">
    <property type="entry name" value="IMPCH"/>
    <property type="match status" value="1"/>
</dbReference>
<dbReference type="PANTHER" id="PTHR11692:SF0">
    <property type="entry name" value="BIFUNCTIONAL PURINE BIOSYNTHESIS PROTEIN ATIC"/>
    <property type="match status" value="1"/>
</dbReference>
<name>A0A4U0RAN1_9RHOB</name>
<dbReference type="SUPFAM" id="SSF52335">
    <property type="entry name" value="Methylglyoxal synthase-like"/>
    <property type="match status" value="1"/>
</dbReference>
<dbReference type="GO" id="GO:0006189">
    <property type="term" value="P:'de novo' IMP biosynthetic process"/>
    <property type="evidence" value="ECO:0007669"/>
    <property type="project" value="UniProtKB-UniRule"/>
</dbReference>
<evidence type="ECO:0000256" key="4">
    <source>
        <dbReference type="ARBA" id="ARBA00022679"/>
    </source>
</evidence>
<evidence type="ECO:0000256" key="9">
    <source>
        <dbReference type="ARBA" id="ARBA00050687"/>
    </source>
</evidence>
<proteinExistence type="inferred from homology"/>
<evidence type="ECO:0000256" key="6">
    <source>
        <dbReference type="ARBA" id="ARBA00022801"/>
    </source>
</evidence>
<dbReference type="EC" id="3.5.4.10" evidence="10"/>
<evidence type="ECO:0000256" key="1">
    <source>
        <dbReference type="ARBA" id="ARBA00004844"/>
    </source>
</evidence>
<dbReference type="SUPFAM" id="SSF53927">
    <property type="entry name" value="Cytidine deaminase-like"/>
    <property type="match status" value="1"/>
</dbReference>
<dbReference type="EC" id="2.1.2.3" evidence="10"/>
<dbReference type="FunFam" id="3.40.140.20:FF:000002">
    <property type="entry name" value="Bifunctional purine biosynthesis protein PurH"/>
    <property type="match status" value="1"/>
</dbReference>
<dbReference type="EMBL" id="SUNI01000005">
    <property type="protein sequence ID" value="TJZ92303.1"/>
    <property type="molecule type" value="Genomic_DNA"/>
</dbReference>
<comment type="similarity">
    <text evidence="3 10">Belongs to the PurH family.</text>
</comment>
<evidence type="ECO:0000256" key="3">
    <source>
        <dbReference type="ARBA" id="ARBA00007667"/>
    </source>
</evidence>